<accession>A0ABT1WN04</accession>
<evidence type="ECO:0000256" key="5">
    <source>
        <dbReference type="PIRNR" id="PIRNR037489"/>
    </source>
</evidence>
<dbReference type="Pfam" id="PF01784">
    <property type="entry name" value="DUF34_NIF3"/>
    <property type="match status" value="1"/>
</dbReference>
<dbReference type="InterPro" id="IPR036069">
    <property type="entry name" value="DUF34/NIF3_sf"/>
</dbReference>
<evidence type="ECO:0000313" key="7">
    <source>
        <dbReference type="Proteomes" id="UP001059480"/>
    </source>
</evidence>
<comment type="caution">
    <text evidence="6">The sequence shown here is derived from an EMBL/GenBank/DDBJ whole genome shotgun (WGS) entry which is preliminary data.</text>
</comment>
<dbReference type="InterPro" id="IPR017221">
    <property type="entry name" value="DUF34/NIF3_bac"/>
</dbReference>
<name>A0ABT1WN04_9LACT</name>
<sequence length="378" mass="42395">MTQLTVKDIINQFESFAPTSFAMEGDPVGLHFGSKDQQIHKIMVSLDIRPQVVQEAIEKGVNFILVHHPPIFRPIKRFDLSNPQTAMYADIIKHNIAVYAAHTNLDIAPGGINDWLAQALDLHDIEVLSPTQEFMLRKLVVYVSKTASDTVRLALTKAGAGQLSDTYADCSFTSSGFGRFKPLEGAKPAIGQVGYEEVVEEDRIEMIFYSNQLSHVIAALLESHPYEEPAYDILSLENSGTSIGLGRVGNLSQPYSLKELLELVAKKWEVDALRYILPTKNKEDVYQRVALCGGAGSEFYTDALKTQADVYITGDITYHHAHDMQESQLTVIDPGHHTEKICIPRLTTLLNQWKEVYQWQVDIIPSTTNTEPFHFYTK</sequence>
<evidence type="ECO:0000256" key="3">
    <source>
        <dbReference type="ARBA" id="ARBA00022112"/>
    </source>
</evidence>
<gene>
    <name evidence="6" type="ORF">NPA36_05025</name>
</gene>
<protein>
    <recommendedName>
        <fullName evidence="3 5">GTP cyclohydrolase 1 type 2 homolog</fullName>
    </recommendedName>
</protein>
<evidence type="ECO:0000256" key="4">
    <source>
        <dbReference type="ARBA" id="ARBA00022723"/>
    </source>
</evidence>
<proteinExistence type="inferred from homology"/>
<reference evidence="6" key="1">
    <citation type="submission" date="2022-07" db="EMBL/GenBank/DDBJ databases">
        <authorList>
            <person name="Jung M.-Y."/>
            <person name="Lee M."/>
        </authorList>
    </citation>
    <scope>NUCLEOTIDE SEQUENCE</scope>
    <source>
        <strain evidence="6">S8</strain>
    </source>
</reference>
<evidence type="ECO:0000256" key="2">
    <source>
        <dbReference type="ARBA" id="ARBA00011643"/>
    </source>
</evidence>
<dbReference type="PANTHER" id="PTHR13799:SF14">
    <property type="entry name" value="GTP CYCLOHYDROLASE 1 TYPE 2 HOMOLOG"/>
    <property type="match status" value="1"/>
</dbReference>
<comment type="similarity">
    <text evidence="1 5">Belongs to the GTP cyclohydrolase I type 2/NIF3 family.</text>
</comment>
<dbReference type="SUPFAM" id="SSF102705">
    <property type="entry name" value="NIF3 (NGG1p interacting factor 3)-like"/>
    <property type="match status" value="1"/>
</dbReference>
<dbReference type="InterPro" id="IPR015867">
    <property type="entry name" value="N-reg_PII/ATP_PRibTrfase_C"/>
</dbReference>
<reference evidence="6" key="2">
    <citation type="journal article" date="2023" name="Curr. Microbiol.">
        <title>Granulicatella seriolae sp. nov., a Novel Facultative Anaerobe Isolated from Yellowtail Marine Fish.</title>
        <authorList>
            <person name="Lee M."/>
            <person name="Choi Y.J."/>
            <person name="Farooq A."/>
            <person name="Jeong J.B."/>
            <person name="Jung M.Y."/>
        </authorList>
    </citation>
    <scope>NUCLEOTIDE SEQUENCE</scope>
    <source>
        <strain evidence="6">S8</strain>
    </source>
</reference>
<reference evidence="6" key="3">
    <citation type="journal article" date="2023" name="Microbiol. Resour. Announc.">
        <title>Draft Genome Sequence of Granulicatella sp. Strain S8, Isolated from a Marine Fish, Seriola quinqueradiata.</title>
        <authorList>
            <person name="Lee M."/>
            <person name="Farooq A."/>
            <person name="Jeong J.B."/>
            <person name="Jung M.Y."/>
        </authorList>
    </citation>
    <scope>NUCLEOTIDE SEQUENCE</scope>
    <source>
        <strain evidence="6">S8</strain>
    </source>
</reference>
<organism evidence="6 7">
    <name type="scientific">Granulicatella seriolae</name>
    <dbReference type="NCBI Taxonomy" id="2967226"/>
    <lineage>
        <taxon>Bacteria</taxon>
        <taxon>Bacillati</taxon>
        <taxon>Bacillota</taxon>
        <taxon>Bacilli</taxon>
        <taxon>Lactobacillales</taxon>
        <taxon>Carnobacteriaceae</taxon>
        <taxon>Granulicatella</taxon>
    </lineage>
</organism>
<keyword evidence="4 5" id="KW-0479">Metal-binding</keyword>
<dbReference type="Gene3D" id="3.40.1390.30">
    <property type="entry name" value="NIF3 (NGG1p interacting factor 3)-like"/>
    <property type="match status" value="1"/>
</dbReference>
<dbReference type="PIRSF" id="PIRSF037489">
    <property type="entry name" value="UCP037489_NIF3_YqfO"/>
    <property type="match status" value="1"/>
</dbReference>
<dbReference type="Proteomes" id="UP001059480">
    <property type="component" value="Unassembled WGS sequence"/>
</dbReference>
<comment type="subunit">
    <text evidence="2">Homohexamer.</text>
</comment>
<dbReference type="RefSeq" id="WP_256945015.1">
    <property type="nucleotide sequence ID" value="NZ_JANHNZ010000003.1"/>
</dbReference>
<evidence type="ECO:0000313" key="6">
    <source>
        <dbReference type="EMBL" id="MCQ9209909.1"/>
    </source>
</evidence>
<evidence type="ECO:0000256" key="1">
    <source>
        <dbReference type="ARBA" id="ARBA00006964"/>
    </source>
</evidence>
<dbReference type="PANTHER" id="PTHR13799">
    <property type="entry name" value="NGG1 INTERACTING FACTOR 3"/>
    <property type="match status" value="1"/>
</dbReference>
<dbReference type="EMBL" id="JANHNZ010000003">
    <property type="protein sequence ID" value="MCQ9209909.1"/>
    <property type="molecule type" value="Genomic_DNA"/>
</dbReference>
<dbReference type="NCBIfam" id="TIGR00486">
    <property type="entry name" value="YbgI_SA1388"/>
    <property type="match status" value="1"/>
</dbReference>
<dbReference type="Gene3D" id="3.30.70.120">
    <property type="match status" value="1"/>
</dbReference>
<dbReference type="InterPro" id="IPR002678">
    <property type="entry name" value="DUF34/NIF3"/>
</dbReference>
<keyword evidence="7" id="KW-1185">Reference proteome</keyword>